<name>A0A7J7KZX8_9MAGN</name>
<keyword evidence="3" id="KW-1185">Reference proteome</keyword>
<keyword evidence="1" id="KW-1133">Transmembrane helix</keyword>
<feature type="transmembrane region" description="Helical" evidence="1">
    <location>
        <begin position="12"/>
        <end position="33"/>
    </location>
</feature>
<proteinExistence type="predicted"/>
<evidence type="ECO:0000313" key="3">
    <source>
        <dbReference type="Proteomes" id="UP000541444"/>
    </source>
</evidence>
<dbReference type="Proteomes" id="UP000541444">
    <property type="component" value="Unassembled WGS sequence"/>
</dbReference>
<gene>
    <name evidence="2" type="ORF">GIB67_006801</name>
</gene>
<accession>A0A7J7KZX8</accession>
<comment type="caution">
    <text evidence="2">The sequence shown here is derived from an EMBL/GenBank/DDBJ whole genome shotgun (WGS) entry which is preliminary data.</text>
</comment>
<protein>
    <submittedName>
        <fullName evidence="2">Uncharacterized protein</fullName>
    </submittedName>
</protein>
<organism evidence="2 3">
    <name type="scientific">Kingdonia uniflora</name>
    <dbReference type="NCBI Taxonomy" id="39325"/>
    <lineage>
        <taxon>Eukaryota</taxon>
        <taxon>Viridiplantae</taxon>
        <taxon>Streptophyta</taxon>
        <taxon>Embryophyta</taxon>
        <taxon>Tracheophyta</taxon>
        <taxon>Spermatophyta</taxon>
        <taxon>Magnoliopsida</taxon>
        <taxon>Ranunculales</taxon>
        <taxon>Circaeasteraceae</taxon>
        <taxon>Kingdonia</taxon>
    </lineage>
</organism>
<keyword evidence="1" id="KW-0472">Membrane</keyword>
<keyword evidence="1" id="KW-0812">Transmembrane</keyword>
<sequence length="81" mass="9744">MTLFFRAICLSYWVIVHIVMFRLGILLSVRFDFGHFSLEKWRKQRSIRVRVTSKKIICSSSLRIFASLLKKYHKLTKMIYS</sequence>
<dbReference type="EMBL" id="JACGCM010002768">
    <property type="protein sequence ID" value="KAF6135909.1"/>
    <property type="molecule type" value="Genomic_DNA"/>
</dbReference>
<evidence type="ECO:0000256" key="1">
    <source>
        <dbReference type="SAM" id="Phobius"/>
    </source>
</evidence>
<dbReference type="AlphaFoldDB" id="A0A7J7KZX8"/>
<reference evidence="2 3" key="1">
    <citation type="journal article" date="2020" name="IScience">
        <title>Genome Sequencing of the Endangered Kingdonia uniflora (Circaeasteraceae, Ranunculales) Reveals Potential Mechanisms of Evolutionary Specialization.</title>
        <authorList>
            <person name="Sun Y."/>
            <person name="Deng T."/>
            <person name="Zhang A."/>
            <person name="Moore M.J."/>
            <person name="Landis J.B."/>
            <person name="Lin N."/>
            <person name="Zhang H."/>
            <person name="Zhang X."/>
            <person name="Huang J."/>
            <person name="Zhang X."/>
            <person name="Sun H."/>
            <person name="Wang H."/>
        </authorList>
    </citation>
    <scope>NUCLEOTIDE SEQUENCE [LARGE SCALE GENOMIC DNA]</scope>
    <source>
        <strain evidence="2">TB1705</strain>
        <tissue evidence="2">Leaf</tissue>
    </source>
</reference>
<evidence type="ECO:0000313" key="2">
    <source>
        <dbReference type="EMBL" id="KAF6135909.1"/>
    </source>
</evidence>